<keyword evidence="4 5" id="KW-0720">Serine protease</keyword>
<organism evidence="8 9">
    <name type="scientific">Erythrobacter mangrovi</name>
    <dbReference type="NCBI Taxonomy" id="2739433"/>
    <lineage>
        <taxon>Bacteria</taxon>
        <taxon>Pseudomonadati</taxon>
        <taxon>Pseudomonadota</taxon>
        <taxon>Alphaproteobacteria</taxon>
        <taxon>Sphingomonadales</taxon>
        <taxon>Erythrobacteraceae</taxon>
        <taxon>Erythrobacter/Porphyrobacter group</taxon>
        <taxon>Erythrobacter</taxon>
    </lineage>
</organism>
<feature type="chain" id="PRO_5028966673" evidence="6">
    <location>
        <begin position="21"/>
        <end position="408"/>
    </location>
</feature>
<evidence type="ECO:0000259" key="7">
    <source>
        <dbReference type="Pfam" id="PF00082"/>
    </source>
</evidence>
<comment type="similarity">
    <text evidence="1 5">Belongs to the peptidase S8 family.</text>
</comment>
<sequence>MRRIFLIPALLAMLAAPLAAQVTLPGTPLPRVGEVLDTMTDTLDEVLETTSQTAGNLARERLRAIDRLVRRNRDTIALDMRGEPARRGELLAMEVDTASLKRATAAGFTVLEVKLVEGLDFIVTRLGVPEGMSLAEAERELTRLMPEATVAADNLHFQSGATRRTVLPVANAATGGLGPSVPVGMIDGAPGRAVPVVASKGFARGAPYPSNHGSAVASLLASAGATAIRVADVYGTDKAGGNALAIAKGLGWLVTEGSRVVTISLVGPQNPVLARAIEAAQRKGVVVVAAVGNAGPAAPPAYPASYQGVVAVTAVDGRRHALLEAGRALHLDYAAPGADIRALNAKGKRQRLRGTSFAAPLVAARVALALGDNRNWRAALDGEALDLGRKGTDPVYGRGLVCASCKGL</sequence>
<feature type="signal peptide" evidence="6">
    <location>
        <begin position="1"/>
        <end position="20"/>
    </location>
</feature>
<dbReference type="EMBL" id="CP053921">
    <property type="protein sequence ID" value="QKG70104.1"/>
    <property type="molecule type" value="Genomic_DNA"/>
</dbReference>
<keyword evidence="6" id="KW-0732">Signal</keyword>
<evidence type="ECO:0000256" key="1">
    <source>
        <dbReference type="ARBA" id="ARBA00011073"/>
    </source>
</evidence>
<dbReference type="PROSITE" id="PS51892">
    <property type="entry name" value="SUBTILASE"/>
    <property type="match status" value="1"/>
</dbReference>
<evidence type="ECO:0000256" key="5">
    <source>
        <dbReference type="PROSITE-ProRule" id="PRU01240"/>
    </source>
</evidence>
<evidence type="ECO:0000313" key="8">
    <source>
        <dbReference type="EMBL" id="QKG70104.1"/>
    </source>
</evidence>
<dbReference type="Proteomes" id="UP000504693">
    <property type="component" value="Chromosome"/>
</dbReference>
<protein>
    <submittedName>
        <fullName evidence="8">S8 family serine peptidase</fullName>
    </submittedName>
</protein>
<dbReference type="Pfam" id="PF00082">
    <property type="entry name" value="Peptidase_S8"/>
    <property type="match status" value="1"/>
</dbReference>
<keyword evidence="9" id="KW-1185">Reference proteome</keyword>
<keyword evidence="2 5" id="KW-0645">Protease</keyword>
<dbReference type="RefSeq" id="WP_173211990.1">
    <property type="nucleotide sequence ID" value="NZ_CP053921.1"/>
</dbReference>
<feature type="active site" description="Charge relay system" evidence="5">
    <location>
        <position position="212"/>
    </location>
</feature>
<dbReference type="PANTHER" id="PTHR43806:SF11">
    <property type="entry name" value="CEREVISIN-RELATED"/>
    <property type="match status" value="1"/>
</dbReference>
<dbReference type="KEGG" id="emv:HQR01_01250"/>
<feature type="active site" description="Charge relay system" evidence="5">
    <location>
        <position position="356"/>
    </location>
</feature>
<evidence type="ECO:0000256" key="4">
    <source>
        <dbReference type="ARBA" id="ARBA00022825"/>
    </source>
</evidence>
<evidence type="ECO:0000313" key="9">
    <source>
        <dbReference type="Proteomes" id="UP000504693"/>
    </source>
</evidence>
<dbReference type="GO" id="GO:0004252">
    <property type="term" value="F:serine-type endopeptidase activity"/>
    <property type="evidence" value="ECO:0007669"/>
    <property type="project" value="UniProtKB-UniRule"/>
</dbReference>
<name>A0A7D4BMA4_9SPHN</name>
<proteinExistence type="inferred from homology"/>
<feature type="domain" description="Peptidase S8/S53" evidence="7">
    <location>
        <begin position="210"/>
        <end position="377"/>
    </location>
</feature>
<dbReference type="InterPro" id="IPR000209">
    <property type="entry name" value="Peptidase_S8/S53_dom"/>
</dbReference>
<dbReference type="AlphaFoldDB" id="A0A7D4BMA4"/>
<reference evidence="8 9" key="1">
    <citation type="submission" date="2020-05" db="EMBL/GenBank/DDBJ databases">
        <title>Erythrobacter mangrovi sp. nov., isolated from rhizosphere soil of mangrove plant (Kandelia candel).</title>
        <authorList>
            <person name="Ye Y.H."/>
        </authorList>
    </citation>
    <scope>NUCLEOTIDE SEQUENCE [LARGE SCALE GENOMIC DNA]</scope>
    <source>
        <strain evidence="8 9">EB310</strain>
    </source>
</reference>
<evidence type="ECO:0000256" key="3">
    <source>
        <dbReference type="ARBA" id="ARBA00022801"/>
    </source>
</evidence>
<dbReference type="PANTHER" id="PTHR43806">
    <property type="entry name" value="PEPTIDASE S8"/>
    <property type="match status" value="1"/>
</dbReference>
<dbReference type="CDD" id="cd05561">
    <property type="entry name" value="Peptidases_S8_4"/>
    <property type="match status" value="1"/>
</dbReference>
<dbReference type="InterPro" id="IPR036852">
    <property type="entry name" value="Peptidase_S8/S53_dom_sf"/>
</dbReference>
<dbReference type="SUPFAM" id="SSF52743">
    <property type="entry name" value="Subtilisin-like"/>
    <property type="match status" value="1"/>
</dbReference>
<feature type="active site" description="Charge relay system" evidence="5">
    <location>
        <position position="187"/>
    </location>
</feature>
<accession>A0A7D4BMA4</accession>
<dbReference type="GO" id="GO:0006508">
    <property type="term" value="P:proteolysis"/>
    <property type="evidence" value="ECO:0007669"/>
    <property type="project" value="UniProtKB-KW"/>
</dbReference>
<dbReference type="InterPro" id="IPR050131">
    <property type="entry name" value="Peptidase_S8_subtilisin-like"/>
</dbReference>
<evidence type="ECO:0000256" key="6">
    <source>
        <dbReference type="SAM" id="SignalP"/>
    </source>
</evidence>
<gene>
    <name evidence="8" type="ORF">HQR01_01250</name>
</gene>
<dbReference type="InterPro" id="IPR023828">
    <property type="entry name" value="Peptidase_S8_Ser-AS"/>
</dbReference>
<dbReference type="Gene3D" id="3.40.50.200">
    <property type="entry name" value="Peptidase S8/S53 domain"/>
    <property type="match status" value="1"/>
</dbReference>
<keyword evidence="3 5" id="KW-0378">Hydrolase</keyword>
<dbReference type="PROSITE" id="PS00138">
    <property type="entry name" value="SUBTILASE_SER"/>
    <property type="match status" value="1"/>
</dbReference>
<evidence type="ECO:0000256" key="2">
    <source>
        <dbReference type="ARBA" id="ARBA00022670"/>
    </source>
</evidence>